<feature type="region of interest" description="Disordered" evidence="8">
    <location>
        <begin position="141"/>
        <end position="167"/>
    </location>
</feature>
<feature type="domain" description="Asn/Gln amidotransferase" evidence="9">
    <location>
        <begin position="536"/>
        <end position="690"/>
    </location>
</feature>
<dbReference type="PANTHER" id="PTHR11659">
    <property type="entry name" value="GLUTAMYL-TRNA GLN AMIDOTRANSFERASE SUBUNIT B MITOCHONDRIAL AND PROKARYOTIC PET112-RELATED"/>
    <property type="match status" value="1"/>
</dbReference>
<evidence type="ECO:0000256" key="5">
    <source>
        <dbReference type="ARBA" id="ARBA00022917"/>
    </source>
</evidence>
<dbReference type="AlphaFoldDB" id="A0AAN9TDL5"/>
<keyword evidence="3 7" id="KW-0547">Nucleotide-binding</keyword>
<dbReference type="GO" id="GO:0005524">
    <property type="term" value="F:ATP binding"/>
    <property type="evidence" value="ECO:0007669"/>
    <property type="project" value="UniProtKB-KW"/>
</dbReference>
<evidence type="ECO:0000259" key="9">
    <source>
        <dbReference type="SMART" id="SM00845"/>
    </source>
</evidence>
<evidence type="ECO:0000256" key="2">
    <source>
        <dbReference type="ARBA" id="ARBA00022598"/>
    </source>
</evidence>
<comment type="subcellular location">
    <subcellularLocation>
        <location evidence="7">Mitochondrion</location>
    </subcellularLocation>
</comment>
<dbReference type="EMBL" id="JBBCAQ010000032">
    <property type="protein sequence ID" value="KAK7584167.1"/>
    <property type="molecule type" value="Genomic_DNA"/>
</dbReference>
<evidence type="ECO:0000256" key="4">
    <source>
        <dbReference type="ARBA" id="ARBA00022840"/>
    </source>
</evidence>
<dbReference type="SMART" id="SM00845">
    <property type="entry name" value="GatB_Yqey"/>
    <property type="match status" value="1"/>
</dbReference>
<dbReference type="InterPro" id="IPR014746">
    <property type="entry name" value="Gln_synth/guanido_kin_cat_dom"/>
</dbReference>
<gene>
    <name evidence="10" type="ORF">V9T40_005130</name>
</gene>
<keyword evidence="4 7" id="KW-0067">ATP-binding</keyword>
<comment type="similarity">
    <text evidence="1 7">Belongs to the GatB/GatE family. GatB subfamily.</text>
</comment>
<evidence type="ECO:0000313" key="10">
    <source>
        <dbReference type="EMBL" id="KAK7584167.1"/>
    </source>
</evidence>
<reference evidence="10 11" key="1">
    <citation type="submission" date="2024-03" db="EMBL/GenBank/DDBJ databases">
        <title>Adaptation during the transition from Ophiocordyceps entomopathogen to insect associate is accompanied by gene loss and intensified selection.</title>
        <authorList>
            <person name="Ward C.M."/>
            <person name="Onetto C.A."/>
            <person name="Borneman A.R."/>
        </authorList>
    </citation>
    <scope>NUCLEOTIDE SEQUENCE [LARGE SCALE GENOMIC DNA]</scope>
    <source>
        <strain evidence="10">AWRI1</strain>
        <tissue evidence="10">Single Adult Female</tissue>
    </source>
</reference>
<dbReference type="NCBIfam" id="NF004012">
    <property type="entry name" value="PRK05477.1-2"/>
    <property type="match status" value="1"/>
</dbReference>
<evidence type="ECO:0000256" key="1">
    <source>
        <dbReference type="ARBA" id="ARBA00005306"/>
    </source>
</evidence>
<dbReference type="GO" id="GO:0005739">
    <property type="term" value="C:mitochondrion"/>
    <property type="evidence" value="ECO:0007669"/>
    <property type="project" value="UniProtKB-SubCell"/>
</dbReference>
<keyword evidence="11" id="KW-1185">Reference proteome</keyword>
<dbReference type="SUPFAM" id="SSF89095">
    <property type="entry name" value="GatB/YqeY motif"/>
    <property type="match status" value="1"/>
</dbReference>
<keyword evidence="7" id="KW-0496">Mitochondrion</keyword>
<dbReference type="GO" id="GO:0030956">
    <property type="term" value="C:glutamyl-tRNA(Gln) amidotransferase complex"/>
    <property type="evidence" value="ECO:0007669"/>
    <property type="project" value="UniProtKB-UniRule"/>
</dbReference>
<dbReference type="SUPFAM" id="SSF55931">
    <property type="entry name" value="Glutamine synthetase/guanido kinase"/>
    <property type="match status" value="1"/>
</dbReference>
<feature type="compositionally biased region" description="Basic residues" evidence="8">
    <location>
        <begin position="155"/>
        <end position="167"/>
    </location>
</feature>
<dbReference type="PANTHER" id="PTHR11659:SF0">
    <property type="entry name" value="GLUTAMYL-TRNA(GLN) AMIDOTRANSFERASE SUBUNIT B, MITOCHONDRIAL"/>
    <property type="match status" value="1"/>
</dbReference>
<feature type="region of interest" description="Disordered" evidence="8">
    <location>
        <begin position="67"/>
        <end position="97"/>
    </location>
</feature>
<dbReference type="HAMAP" id="MF_00121">
    <property type="entry name" value="GatB"/>
    <property type="match status" value="1"/>
</dbReference>
<evidence type="ECO:0000313" key="11">
    <source>
        <dbReference type="Proteomes" id="UP001367676"/>
    </source>
</evidence>
<protein>
    <recommendedName>
        <fullName evidence="7">Glutamyl-tRNA(Gln) amidotransferase subunit B, mitochondrial</fullName>
        <shortName evidence="7">Glu-AdT subunit B</shortName>
        <ecNumber evidence="7">6.3.5.-</ecNumber>
    </recommendedName>
</protein>
<dbReference type="GO" id="GO:0070681">
    <property type="term" value="P:glutaminyl-tRNAGln biosynthesis via transamidation"/>
    <property type="evidence" value="ECO:0007669"/>
    <property type="project" value="UniProtKB-UniRule"/>
</dbReference>
<keyword evidence="2 7" id="KW-0436">Ligase</keyword>
<dbReference type="NCBIfam" id="TIGR00133">
    <property type="entry name" value="gatB"/>
    <property type="match status" value="1"/>
</dbReference>
<comment type="caution">
    <text evidence="10">The sequence shown here is derived from an EMBL/GenBank/DDBJ whole genome shotgun (WGS) entry which is preliminary data.</text>
</comment>
<dbReference type="InterPro" id="IPR018027">
    <property type="entry name" value="Asn/Gln_amidotransferase"/>
</dbReference>
<dbReference type="Pfam" id="PF02934">
    <property type="entry name" value="GatB_N"/>
    <property type="match status" value="1"/>
</dbReference>
<evidence type="ECO:0000256" key="3">
    <source>
        <dbReference type="ARBA" id="ARBA00022741"/>
    </source>
</evidence>
<comment type="subunit">
    <text evidence="7">Subunit of the heterotrimeric GatCAB amidotransferase (AdT) complex, composed of A, B and C subunits.</text>
</comment>
<evidence type="ECO:0000256" key="7">
    <source>
        <dbReference type="HAMAP-Rule" id="MF_03147"/>
    </source>
</evidence>
<dbReference type="InterPro" id="IPR023168">
    <property type="entry name" value="GatB_Yqey_C_2"/>
</dbReference>
<dbReference type="InterPro" id="IPR006075">
    <property type="entry name" value="Asn/Gln-tRNA_Trfase_suB/E_cat"/>
</dbReference>
<keyword evidence="5 7" id="KW-0648">Protein biosynthesis</keyword>
<dbReference type="Proteomes" id="UP001367676">
    <property type="component" value="Unassembled WGS sequence"/>
</dbReference>
<dbReference type="InterPro" id="IPR003789">
    <property type="entry name" value="Asn/Gln_tRNA_amidoTrase-B-like"/>
</dbReference>
<dbReference type="GO" id="GO:0032543">
    <property type="term" value="P:mitochondrial translation"/>
    <property type="evidence" value="ECO:0007669"/>
    <property type="project" value="UniProtKB-UniRule"/>
</dbReference>
<sequence length="693" mass="78889">MDLFGFEEDLELHNSEIASKTIVPKAVPVESENDDESKLTISRIQELLCEDLVNDTISDQDTFQETETSIFEETPSLPDPPKLRSRRNRKIEKTQDRNIEKTFEETSTVNTENSAESEFMIPVVRAYQKPSRKKKVLRSIENTHVNDTLNSSSSKPKKNIRKKGKAKVKNNELEKRHLESCLKLMSKENIEACVEWEGVVGLEVHAQINSKSKLFSGADTTFGGNVNSQVALFDAAIPGTLPVLNKECVKQGVLTAIALNCEIHSPSWFDRKHYFYADLPAGYQITQQRAPFATNGSLEFHSYCINTRSKSYLKNVKIKQIQLEQDSGKSIHNADANSSLVDLNRAGNPLMEIVFEPDLKNGDEAACLIRELILILKTLGTCACKLQEGGLRVDANVSVRPKGSQVLGIRSEVKNIGSINGVWKAVDFEINRHIMYRKMNKTIVNETRAWDAALNRTIPMRDKEVELDYRFMPEPNLPPLRLRLDENDEKSDLVNVPSLQKQLPVLPSVFRNDLLRKYNLTIDTVLRLLVEPVLMNYFISIMEENPARDPSKISNLLMLDLLAALNRATLEPETSNIEPKLLSELFDLLIDGTINRIIFHRILDLLAAGTKEPPTEIVKRENWYQINDRSILEESCKLTIEFNPECVEEYKNSKKLLRKKNFQKLMDEAINHTHKRANLKAIKEILEKLLNTK</sequence>
<accession>A0AAN9TDL5</accession>
<evidence type="ECO:0000256" key="6">
    <source>
        <dbReference type="ARBA" id="ARBA00047913"/>
    </source>
</evidence>
<comment type="catalytic activity">
    <reaction evidence="6 7">
        <text>L-glutamyl-tRNA(Gln) + L-glutamine + ATP + H2O = L-glutaminyl-tRNA(Gln) + L-glutamate + ADP + phosphate + H(+)</text>
        <dbReference type="Rhea" id="RHEA:17521"/>
        <dbReference type="Rhea" id="RHEA-COMP:9681"/>
        <dbReference type="Rhea" id="RHEA-COMP:9684"/>
        <dbReference type="ChEBI" id="CHEBI:15377"/>
        <dbReference type="ChEBI" id="CHEBI:15378"/>
        <dbReference type="ChEBI" id="CHEBI:29985"/>
        <dbReference type="ChEBI" id="CHEBI:30616"/>
        <dbReference type="ChEBI" id="CHEBI:43474"/>
        <dbReference type="ChEBI" id="CHEBI:58359"/>
        <dbReference type="ChEBI" id="CHEBI:78520"/>
        <dbReference type="ChEBI" id="CHEBI:78521"/>
        <dbReference type="ChEBI" id="CHEBI:456216"/>
    </reaction>
</comment>
<name>A0AAN9TDL5_9HEMI</name>
<dbReference type="InterPro" id="IPR017959">
    <property type="entry name" value="Asn/Gln-tRNA_amidoTrfase_suB/E"/>
</dbReference>
<evidence type="ECO:0000256" key="8">
    <source>
        <dbReference type="SAM" id="MobiDB-lite"/>
    </source>
</evidence>
<feature type="compositionally biased region" description="Polar residues" evidence="8">
    <location>
        <begin position="141"/>
        <end position="154"/>
    </location>
</feature>
<dbReference type="Pfam" id="PF02637">
    <property type="entry name" value="GatB_Yqey"/>
    <property type="match status" value="1"/>
</dbReference>
<dbReference type="InterPro" id="IPR004413">
    <property type="entry name" value="GatB"/>
</dbReference>
<dbReference type="GO" id="GO:0050567">
    <property type="term" value="F:glutaminyl-tRNA synthase (glutamine-hydrolyzing) activity"/>
    <property type="evidence" value="ECO:0007669"/>
    <property type="project" value="UniProtKB-UniRule"/>
</dbReference>
<proteinExistence type="inferred from homology"/>
<organism evidence="10 11">
    <name type="scientific">Parthenolecanium corni</name>
    <dbReference type="NCBI Taxonomy" id="536013"/>
    <lineage>
        <taxon>Eukaryota</taxon>
        <taxon>Metazoa</taxon>
        <taxon>Ecdysozoa</taxon>
        <taxon>Arthropoda</taxon>
        <taxon>Hexapoda</taxon>
        <taxon>Insecta</taxon>
        <taxon>Pterygota</taxon>
        <taxon>Neoptera</taxon>
        <taxon>Paraneoptera</taxon>
        <taxon>Hemiptera</taxon>
        <taxon>Sternorrhyncha</taxon>
        <taxon>Coccoidea</taxon>
        <taxon>Coccidae</taxon>
        <taxon>Parthenolecanium</taxon>
    </lineage>
</organism>
<dbReference type="EC" id="6.3.5.-" evidence="7"/>
<dbReference type="Gene3D" id="1.10.10.410">
    <property type="match status" value="1"/>
</dbReference>
<comment type="function">
    <text evidence="7">Allows the formation of correctly charged Gln-tRNA(Gln) through the transamidation of misacylated Glu-tRNA(Gln) in the mitochondria. The reaction takes place in the presence of glutamine and ATP through an activated gamma-phospho-Glu-tRNA(Gln).</text>
</comment>
<dbReference type="NCBIfam" id="NF004014">
    <property type="entry name" value="PRK05477.1-4"/>
    <property type="match status" value="1"/>
</dbReference>